<evidence type="ECO:0000313" key="2">
    <source>
        <dbReference type="Proteomes" id="UP000023795"/>
    </source>
</evidence>
<proteinExistence type="predicted"/>
<organism evidence="1 2">
    <name type="scientific">Moraxella macacae 0408225</name>
    <dbReference type="NCBI Taxonomy" id="1230338"/>
    <lineage>
        <taxon>Bacteria</taxon>
        <taxon>Pseudomonadati</taxon>
        <taxon>Pseudomonadota</taxon>
        <taxon>Gammaproteobacteria</taxon>
        <taxon>Moraxellales</taxon>
        <taxon>Moraxellaceae</taxon>
        <taxon>Moraxella</taxon>
    </lineage>
</organism>
<dbReference type="Proteomes" id="UP000023795">
    <property type="component" value="Unassembled WGS sequence"/>
</dbReference>
<sequence length="76" mass="8965">MSHGHYRPWDDNPHLYKHTYCEECEKIIGEEDNPICNGHYNYLCHACANNGKVFACKFDDDDDEESDFQFDDDVPF</sequence>
<protein>
    <submittedName>
        <fullName evidence="1">Uncharacterized protein</fullName>
    </submittedName>
</protein>
<keyword evidence="2" id="KW-1185">Reference proteome</keyword>
<comment type="caution">
    <text evidence="1">The sequence shown here is derived from an EMBL/GenBank/DDBJ whole genome shotgun (WGS) entry which is preliminary data.</text>
</comment>
<dbReference type="AlphaFoldDB" id="L2F758"/>
<gene>
    <name evidence="1" type="ORF">MOMA_07016</name>
</gene>
<evidence type="ECO:0000313" key="1">
    <source>
        <dbReference type="EMBL" id="ELA08293.1"/>
    </source>
</evidence>
<dbReference type="STRING" id="1230338.MOMA_07016"/>
<name>L2F758_9GAMM</name>
<reference evidence="1 2" key="1">
    <citation type="journal article" date="2013" name="Genome Announc.">
        <title>Genome Sequence of Moraxella macacae 0408225, a Novel Bacterial Species Isolated from a Cynomolgus Macaque with Epistaxis.</title>
        <authorList>
            <person name="Ladner J.T."/>
            <person name="Whitehouse C.A."/>
            <person name="Koroleva G.I."/>
            <person name="Palacios G.F."/>
        </authorList>
    </citation>
    <scope>NUCLEOTIDE SEQUENCE [LARGE SCALE GENOMIC DNA]</scope>
    <source>
        <strain evidence="1 2">0408225</strain>
    </source>
</reference>
<accession>L2F758</accession>
<dbReference type="PATRIC" id="fig|1230338.3.peg.1493"/>
<dbReference type="RefSeq" id="WP_009501846.1">
    <property type="nucleotide sequence ID" value="NZ_ANIN01000002.1"/>
</dbReference>
<dbReference type="EMBL" id="ANIN01000002">
    <property type="protein sequence ID" value="ELA08293.1"/>
    <property type="molecule type" value="Genomic_DNA"/>
</dbReference>